<dbReference type="AlphaFoldDB" id="A0AA45ZI46"/>
<evidence type="ECO:0000313" key="1">
    <source>
        <dbReference type="EMBL" id="SBO14816.1"/>
    </source>
</evidence>
<evidence type="ECO:0000313" key="2">
    <source>
        <dbReference type="Proteomes" id="UP000078419"/>
    </source>
</evidence>
<reference evidence="2" key="1">
    <citation type="submission" date="2016-03" db="EMBL/GenBank/DDBJ databases">
        <authorList>
            <person name="Loux Valentin"/>
        </authorList>
    </citation>
    <scope>NUCLEOTIDE SEQUENCE [LARGE SCALE GENOMIC DNA]</scope>
    <source>
        <strain evidence="2">C1</strain>
    </source>
</reference>
<organism evidence="1 2">
    <name type="scientific">Anaplasma phagocytophilum</name>
    <name type="common">Ehrlichia phagocytophila</name>
    <dbReference type="NCBI Taxonomy" id="948"/>
    <lineage>
        <taxon>Bacteria</taxon>
        <taxon>Pseudomonadati</taxon>
        <taxon>Pseudomonadota</taxon>
        <taxon>Alphaproteobacteria</taxon>
        <taxon>Rickettsiales</taxon>
        <taxon>Anaplasmataceae</taxon>
        <taxon>Anaplasma</taxon>
        <taxon>phagocytophilum group</taxon>
    </lineage>
</organism>
<accession>A0AA45ZI46</accession>
<name>A0AA45ZI46_ANAPH</name>
<dbReference type="EMBL" id="FLLR01000078">
    <property type="protein sequence ID" value="SBO14816.1"/>
    <property type="molecule type" value="Genomic_DNA"/>
</dbReference>
<gene>
    <name evidence="1" type="ORF">ANAPC1_01186</name>
</gene>
<comment type="caution">
    <text evidence="1">The sequence shown here is derived from an EMBL/GenBank/DDBJ whole genome shotgun (WGS) entry which is preliminary data.</text>
</comment>
<protein>
    <submittedName>
        <fullName evidence="1">Uncharacterized protein</fullName>
    </submittedName>
</protein>
<dbReference type="Proteomes" id="UP000078419">
    <property type="component" value="Unassembled WGS sequence"/>
</dbReference>
<sequence>MPYWPQLSYCLSIYTRTKGYLVKVKGLLFSKLPRATEMRHLSRQGKSKWMDSKQVRGCTFQPLTERIRLPVPLCWVWRFTHKGVSIGAKNVPDR</sequence>
<proteinExistence type="predicted"/>